<dbReference type="PROSITE" id="PS00484">
    <property type="entry name" value="THYROGLOBULIN_1_1"/>
    <property type="match status" value="1"/>
</dbReference>
<evidence type="ECO:0000313" key="6">
    <source>
        <dbReference type="EMBL" id="GCB61631.1"/>
    </source>
</evidence>
<dbReference type="AlphaFoldDB" id="A0A401NL43"/>
<comment type="caution">
    <text evidence="6">The sequence shown here is derived from an EMBL/GenBank/DDBJ whole genome shotgun (WGS) entry which is preliminary data.</text>
</comment>
<sequence length="320" mass="36388">MRSLVWLLVLVPIALAQEEDCPVCPTNQFAKCVNEDGTCSCTLQLDSTNKQPLNCSTLTRKCWMMKNEMHRMKNGIGTRRKPTEHAMLDNDGIYDPDCEADGNFHAKQCNGTDTCWCVNTAGVRRTDKGDQSKECPELVKTFWFQIQLRHKPMDKEMDEEKLQKAIQETLGAYKVDPMYIDKIEYLKDDRFILVDLKQNKTVQAETDLATAAYYLEKDVKGNTLFSNTYNRSIQDDGIQFDGGKLAFEEAYVYYIDSKNPEFSMKGLTGGIIAVIVVVCLAIIAGIIIFFLSRRKAAKAHIYQKAEGRELDEVQKQQLTT</sequence>
<keyword evidence="1" id="KW-1015">Disulfide bond</keyword>
<dbReference type="OrthoDB" id="8953056at2759"/>
<dbReference type="Pfam" id="PF00086">
    <property type="entry name" value="Thyroglobulin_1"/>
    <property type="match status" value="1"/>
</dbReference>
<dbReference type="PANTHER" id="PTHR14168:SF4">
    <property type="entry name" value="EPITHELIAL CELL ADHESION MOLECULE PRECURSOR"/>
    <property type="match status" value="1"/>
</dbReference>
<evidence type="ECO:0000256" key="4">
    <source>
        <dbReference type="SAM" id="SignalP"/>
    </source>
</evidence>
<dbReference type="InterPro" id="IPR043406">
    <property type="entry name" value="EPCAM/Trop-2"/>
</dbReference>
<evidence type="ECO:0000313" key="7">
    <source>
        <dbReference type="Proteomes" id="UP000288216"/>
    </source>
</evidence>
<dbReference type="STRING" id="75743.A0A401NL43"/>
<comment type="caution">
    <text evidence="2">Lacks conserved residue(s) required for the propagation of feature annotation.</text>
</comment>
<feature type="chain" id="PRO_5019312228" description="Thyroglobulin type-1 domain-containing protein" evidence="4">
    <location>
        <begin position="17"/>
        <end position="320"/>
    </location>
</feature>
<dbReference type="OMA" id="CNGSTCW"/>
<dbReference type="Gene3D" id="4.10.800.10">
    <property type="entry name" value="Thyroglobulin type-1"/>
    <property type="match status" value="1"/>
</dbReference>
<evidence type="ECO:0000256" key="3">
    <source>
        <dbReference type="SAM" id="Phobius"/>
    </source>
</evidence>
<evidence type="ECO:0000259" key="5">
    <source>
        <dbReference type="PROSITE" id="PS51162"/>
    </source>
</evidence>
<feature type="domain" description="Thyroglobulin type-1" evidence="5">
    <location>
        <begin position="59"/>
        <end position="135"/>
    </location>
</feature>
<accession>A0A401NL43</accession>
<dbReference type="PROSITE" id="PS51162">
    <property type="entry name" value="THYROGLOBULIN_1_2"/>
    <property type="match status" value="1"/>
</dbReference>
<dbReference type="SUPFAM" id="SSF57610">
    <property type="entry name" value="Thyroglobulin type-1 domain"/>
    <property type="match status" value="1"/>
</dbReference>
<dbReference type="Pfam" id="PF21283">
    <property type="entry name" value="EPCAM-Trop-2_C"/>
    <property type="match status" value="1"/>
</dbReference>
<dbReference type="SMART" id="SM00211">
    <property type="entry name" value="TY"/>
    <property type="match status" value="1"/>
</dbReference>
<proteinExistence type="predicted"/>
<feature type="transmembrane region" description="Helical" evidence="3">
    <location>
        <begin position="267"/>
        <end position="291"/>
    </location>
</feature>
<dbReference type="CDD" id="cd00191">
    <property type="entry name" value="TY"/>
    <property type="match status" value="1"/>
</dbReference>
<keyword evidence="3" id="KW-1133">Transmembrane helix</keyword>
<dbReference type="InterPro" id="IPR000716">
    <property type="entry name" value="Thyroglobulin_1"/>
</dbReference>
<gene>
    <name evidence="6" type="ORF">scyTo_0012952</name>
</gene>
<keyword evidence="4" id="KW-0732">Signal</keyword>
<dbReference type="GO" id="GO:0016020">
    <property type="term" value="C:membrane"/>
    <property type="evidence" value="ECO:0007669"/>
    <property type="project" value="InterPro"/>
</dbReference>
<dbReference type="Proteomes" id="UP000288216">
    <property type="component" value="Unassembled WGS sequence"/>
</dbReference>
<protein>
    <recommendedName>
        <fullName evidence="5">Thyroglobulin type-1 domain-containing protein</fullName>
    </recommendedName>
</protein>
<dbReference type="PANTHER" id="PTHR14168">
    <property type="entry name" value="TUMOR-ASSOCIATED CALCIUM SIGNAL TRANSDUCER"/>
    <property type="match status" value="1"/>
</dbReference>
<name>A0A401NL43_SCYTO</name>
<evidence type="ECO:0000256" key="2">
    <source>
        <dbReference type="PROSITE-ProRule" id="PRU00500"/>
    </source>
</evidence>
<keyword evidence="3" id="KW-0472">Membrane</keyword>
<dbReference type="InterPro" id="IPR036857">
    <property type="entry name" value="Thyroglobulin_1_sf"/>
</dbReference>
<feature type="signal peptide" evidence="4">
    <location>
        <begin position="1"/>
        <end position="16"/>
    </location>
</feature>
<keyword evidence="3" id="KW-0812">Transmembrane</keyword>
<dbReference type="EMBL" id="BFAA01006421">
    <property type="protein sequence ID" value="GCB61631.1"/>
    <property type="molecule type" value="Genomic_DNA"/>
</dbReference>
<organism evidence="6 7">
    <name type="scientific">Scyliorhinus torazame</name>
    <name type="common">Cloudy catshark</name>
    <name type="synonym">Catulus torazame</name>
    <dbReference type="NCBI Taxonomy" id="75743"/>
    <lineage>
        <taxon>Eukaryota</taxon>
        <taxon>Metazoa</taxon>
        <taxon>Chordata</taxon>
        <taxon>Craniata</taxon>
        <taxon>Vertebrata</taxon>
        <taxon>Chondrichthyes</taxon>
        <taxon>Elasmobranchii</taxon>
        <taxon>Galeomorphii</taxon>
        <taxon>Galeoidea</taxon>
        <taxon>Carcharhiniformes</taxon>
        <taxon>Scyliorhinidae</taxon>
        <taxon>Scyliorhinus</taxon>
    </lineage>
</organism>
<evidence type="ECO:0000256" key="1">
    <source>
        <dbReference type="ARBA" id="ARBA00023157"/>
    </source>
</evidence>
<keyword evidence="7" id="KW-1185">Reference proteome</keyword>
<dbReference type="InterPro" id="IPR049420">
    <property type="entry name" value="EPCAM-Trop-2_C"/>
</dbReference>
<reference evidence="6 7" key="1">
    <citation type="journal article" date="2018" name="Nat. Ecol. Evol.">
        <title>Shark genomes provide insights into elasmobranch evolution and the origin of vertebrates.</title>
        <authorList>
            <person name="Hara Y"/>
            <person name="Yamaguchi K"/>
            <person name="Onimaru K"/>
            <person name="Kadota M"/>
            <person name="Koyanagi M"/>
            <person name="Keeley SD"/>
            <person name="Tatsumi K"/>
            <person name="Tanaka K"/>
            <person name="Motone F"/>
            <person name="Kageyama Y"/>
            <person name="Nozu R"/>
            <person name="Adachi N"/>
            <person name="Nishimura O"/>
            <person name="Nakagawa R"/>
            <person name="Tanegashima C"/>
            <person name="Kiyatake I"/>
            <person name="Matsumoto R"/>
            <person name="Murakumo K"/>
            <person name="Nishida K"/>
            <person name="Terakita A"/>
            <person name="Kuratani S"/>
            <person name="Sato K"/>
            <person name="Hyodo S Kuraku.S."/>
        </authorList>
    </citation>
    <scope>NUCLEOTIDE SEQUENCE [LARGE SCALE GENOMIC DNA]</scope>
</reference>